<comment type="caution">
    <text evidence="1">The sequence shown here is derived from an EMBL/GenBank/DDBJ whole genome shotgun (WGS) entry which is preliminary data.</text>
</comment>
<evidence type="ECO:0000313" key="2">
    <source>
        <dbReference type="Proteomes" id="UP000269301"/>
    </source>
</evidence>
<dbReference type="PANTHER" id="PTHR43437">
    <property type="entry name" value="HYDROXYACYL-THIOESTER DEHYDRATASE TYPE 2, MITOCHONDRIAL-RELATED"/>
    <property type="match status" value="1"/>
</dbReference>
<keyword evidence="2" id="KW-1185">Reference proteome</keyword>
<dbReference type="Gene3D" id="3.10.129.10">
    <property type="entry name" value="Hotdog Thioesterase"/>
    <property type="match status" value="1"/>
</dbReference>
<gene>
    <name evidence="1" type="ORF">D8M06_06025</name>
</gene>
<reference evidence="1 2" key="1">
    <citation type="journal article" date="2016" name="Int. J. Syst. Evol. Microbiol.">
        <title>Oceanobacillus halophilus sp. nov., a novel moderately halophilic bacterium from a hypersaline lake.</title>
        <authorList>
            <person name="Amoozegar M.A."/>
            <person name="Bagheri M."/>
            <person name="Makhdoumi A."/>
            <person name="Nikou M.M."/>
            <person name="Fazeli S.A.S."/>
            <person name="Schumann P."/>
            <person name="Sproer C."/>
            <person name="Sanchez-Porro C."/>
            <person name="Ventosa A."/>
        </authorList>
    </citation>
    <scope>NUCLEOTIDE SEQUENCE [LARGE SCALE GENOMIC DNA]</scope>
    <source>
        <strain evidence="1 2">DSM 23996</strain>
    </source>
</reference>
<dbReference type="GO" id="GO:0006633">
    <property type="term" value="P:fatty acid biosynthetic process"/>
    <property type="evidence" value="ECO:0007669"/>
    <property type="project" value="TreeGrafter"/>
</dbReference>
<dbReference type="SUPFAM" id="SSF54637">
    <property type="entry name" value="Thioesterase/thiol ester dehydrase-isomerase"/>
    <property type="match status" value="1"/>
</dbReference>
<protein>
    <submittedName>
        <fullName evidence="1">Uncharacterized protein</fullName>
    </submittedName>
</protein>
<proteinExistence type="predicted"/>
<dbReference type="InterPro" id="IPR029069">
    <property type="entry name" value="HotDog_dom_sf"/>
</dbReference>
<name>A0A495A7Q0_9BACI</name>
<evidence type="ECO:0000313" key="1">
    <source>
        <dbReference type="EMBL" id="RKQ35810.1"/>
    </source>
</evidence>
<dbReference type="PANTHER" id="PTHR43437:SF3">
    <property type="entry name" value="HYDROXYACYL-THIOESTER DEHYDRATASE TYPE 2, MITOCHONDRIAL"/>
    <property type="match status" value="1"/>
</dbReference>
<dbReference type="AlphaFoldDB" id="A0A495A7Q0"/>
<accession>A0A495A7Q0</accession>
<organism evidence="1 2">
    <name type="scientific">Oceanobacillus halophilus</name>
    <dbReference type="NCBI Taxonomy" id="930130"/>
    <lineage>
        <taxon>Bacteria</taxon>
        <taxon>Bacillati</taxon>
        <taxon>Bacillota</taxon>
        <taxon>Bacilli</taxon>
        <taxon>Bacillales</taxon>
        <taxon>Bacillaceae</taxon>
        <taxon>Oceanobacillus</taxon>
    </lineage>
</organism>
<sequence length="145" mass="16712">MRDDVDMNKLEQFYKGQTARLQRTFTEEDVKKSSELTKDFSPVYNQKEDVWKKFYEKPIVPALLTEGLITQVISEKLPGVPCVLLQKDLVFYHPVHVGEEITAEMVVIDINADRKWVTQKVTCLDEDGKEVIKGQVVILLLSNQE</sequence>
<dbReference type="GO" id="GO:0019171">
    <property type="term" value="F:(3R)-hydroxyacyl-[acyl-carrier-protein] dehydratase activity"/>
    <property type="evidence" value="ECO:0007669"/>
    <property type="project" value="TreeGrafter"/>
</dbReference>
<dbReference type="Proteomes" id="UP000269301">
    <property type="component" value="Unassembled WGS sequence"/>
</dbReference>
<dbReference type="InterPro" id="IPR050965">
    <property type="entry name" value="UPF0336/Enoyl-CoA_hydratase"/>
</dbReference>
<dbReference type="EMBL" id="RBZP01000002">
    <property type="protein sequence ID" value="RKQ35810.1"/>
    <property type="molecule type" value="Genomic_DNA"/>
</dbReference>